<dbReference type="EMBL" id="CP012159">
    <property type="protein sequence ID" value="AKT41917.1"/>
    <property type="molecule type" value="Genomic_DNA"/>
</dbReference>
<evidence type="ECO:0008006" key="3">
    <source>
        <dbReference type="Google" id="ProtNLM"/>
    </source>
</evidence>
<dbReference type="InterPro" id="IPR002213">
    <property type="entry name" value="UDP_glucos_trans"/>
</dbReference>
<organism evidence="1 2">
    <name type="scientific">Chondromyces crocatus</name>
    <dbReference type="NCBI Taxonomy" id="52"/>
    <lineage>
        <taxon>Bacteria</taxon>
        <taxon>Pseudomonadati</taxon>
        <taxon>Myxococcota</taxon>
        <taxon>Polyangia</taxon>
        <taxon>Polyangiales</taxon>
        <taxon>Polyangiaceae</taxon>
        <taxon>Chondromyces</taxon>
    </lineage>
</organism>
<dbReference type="SUPFAM" id="SSF53756">
    <property type="entry name" value="UDP-Glycosyltransferase/glycogen phosphorylase"/>
    <property type="match status" value="1"/>
</dbReference>
<name>A0A0K1EMP4_CHOCO</name>
<dbReference type="Gene3D" id="3.40.50.2000">
    <property type="entry name" value="Glycogen Phosphorylase B"/>
    <property type="match status" value="2"/>
</dbReference>
<dbReference type="PANTHER" id="PTHR48050">
    <property type="entry name" value="STEROL 3-BETA-GLUCOSYLTRANSFERASE"/>
    <property type="match status" value="1"/>
</dbReference>
<dbReference type="KEGG" id="ccro:CMC5_061390"/>
<protein>
    <recommendedName>
        <fullName evidence="3">Glycosyltransferase</fullName>
    </recommendedName>
</protein>
<reference evidence="1 2" key="1">
    <citation type="submission" date="2015-07" db="EMBL/GenBank/DDBJ databases">
        <title>Genome analysis of myxobacterium Chondromyces crocatus Cm c5 reveals a high potential for natural compound synthesis and the genetic basis for the loss of fruiting body formation.</title>
        <authorList>
            <person name="Zaburannyi N."/>
            <person name="Bunk B."/>
            <person name="Maier J."/>
            <person name="Overmann J."/>
            <person name="Mueller R."/>
        </authorList>
    </citation>
    <scope>NUCLEOTIDE SEQUENCE [LARGE SCALE GENOMIC DNA]</scope>
    <source>
        <strain evidence="1 2">Cm c5</strain>
    </source>
</reference>
<dbReference type="Proteomes" id="UP000067626">
    <property type="component" value="Chromosome"/>
</dbReference>
<proteinExistence type="predicted"/>
<keyword evidence="2" id="KW-1185">Reference proteome</keyword>
<dbReference type="Pfam" id="PF00201">
    <property type="entry name" value="UDPGT"/>
    <property type="match status" value="1"/>
</dbReference>
<dbReference type="CDD" id="cd03784">
    <property type="entry name" value="GT1_Gtf-like"/>
    <property type="match status" value="1"/>
</dbReference>
<dbReference type="InterPro" id="IPR050426">
    <property type="entry name" value="Glycosyltransferase_28"/>
</dbReference>
<dbReference type="GO" id="GO:0017000">
    <property type="term" value="P:antibiotic biosynthetic process"/>
    <property type="evidence" value="ECO:0007669"/>
    <property type="project" value="UniProtKB-ARBA"/>
</dbReference>
<sequence length="443" mass="47614">MTSTSGTSPSSDASPRRATFLLTSSTLPGHLLRVLDLAQQLSVRGHRVLFKTKATASAEVAAAGAELMPYEHCVDLADRMAVFQLSQPPWWMPKIPFGIAMGRATVHTHGVQLARELEPILRRERVDCVVYDFFEFGAAWAAERVGVPAASAGNMGTALTPDELPLLFEELPAMKPLTRAPALAHGLLDQLMPLAPARAKLGLSPYEGRTADLVRAMISRELHIVMAHRGFAGGVPLRDHQAFVGPTSFNRASPIDEDAPQVAPGTVVVSTTTTGKDGGLFRRVLEAVAPLHVPILATAASADDIPSGLGDHVRITQYIPHDTAFPSARALITHGGWGTVGRALTHGLPMLVIPLFGDQILNATLVEHAKLGRHLPLAKASPEAIRAALQELLSDEEILARARHAADEIKRLKDDQVAARALERLVFEREAGRQTERPSRAAA</sequence>
<evidence type="ECO:0000313" key="1">
    <source>
        <dbReference type="EMBL" id="AKT41917.1"/>
    </source>
</evidence>
<dbReference type="PANTHER" id="PTHR48050:SF13">
    <property type="entry name" value="STEROL 3-BETA-GLUCOSYLTRANSFERASE UGT80A2"/>
    <property type="match status" value="1"/>
</dbReference>
<evidence type="ECO:0000313" key="2">
    <source>
        <dbReference type="Proteomes" id="UP000067626"/>
    </source>
</evidence>
<gene>
    <name evidence="1" type="ORF">CMC5_061390</name>
</gene>
<dbReference type="AlphaFoldDB" id="A0A0K1EMP4"/>
<accession>A0A0K1EMP4</accession>
<dbReference type="GO" id="GO:0008194">
    <property type="term" value="F:UDP-glycosyltransferase activity"/>
    <property type="evidence" value="ECO:0007669"/>
    <property type="project" value="InterPro"/>
</dbReference>
<dbReference type="STRING" id="52.CMC5_061390"/>